<keyword evidence="1" id="KW-1133">Transmembrane helix</keyword>
<dbReference type="Gene3D" id="2.160.10.10">
    <property type="entry name" value="Hexapeptide repeat proteins"/>
    <property type="match status" value="1"/>
</dbReference>
<feature type="transmembrane region" description="Helical" evidence="1">
    <location>
        <begin position="297"/>
        <end position="321"/>
    </location>
</feature>
<dbReference type="Proteomes" id="UP000435649">
    <property type="component" value="Unassembled WGS sequence"/>
</dbReference>
<proteinExistence type="predicted"/>
<dbReference type="RefSeq" id="WP_154418241.1">
    <property type="nucleotide sequence ID" value="NZ_VUNS01000009.1"/>
</dbReference>
<comment type="caution">
    <text evidence="2">The sequence shown here is derived from an EMBL/GenBank/DDBJ whole genome shotgun (WGS) entry which is preliminary data.</text>
</comment>
<evidence type="ECO:0000313" key="2">
    <source>
        <dbReference type="EMBL" id="MST97352.1"/>
    </source>
</evidence>
<accession>A0A844G354</accession>
<organism evidence="2 3">
    <name type="scientific">Victivallis lenta</name>
    <dbReference type="NCBI Taxonomy" id="2606640"/>
    <lineage>
        <taxon>Bacteria</taxon>
        <taxon>Pseudomonadati</taxon>
        <taxon>Lentisphaerota</taxon>
        <taxon>Lentisphaeria</taxon>
        <taxon>Victivallales</taxon>
        <taxon>Victivallaceae</taxon>
        <taxon>Victivallis</taxon>
    </lineage>
</organism>
<evidence type="ECO:0008006" key="4">
    <source>
        <dbReference type="Google" id="ProtNLM"/>
    </source>
</evidence>
<protein>
    <recommendedName>
        <fullName evidence="4">NDP-sugar pyrophosphorylase family protein</fullName>
    </recommendedName>
</protein>
<dbReference type="InterPro" id="IPR011004">
    <property type="entry name" value="Trimer_LpxA-like_sf"/>
</dbReference>
<keyword evidence="1" id="KW-0812">Transmembrane</keyword>
<gene>
    <name evidence="2" type="ORF">FYJ85_09890</name>
</gene>
<dbReference type="AlphaFoldDB" id="A0A844G354"/>
<evidence type="ECO:0000313" key="3">
    <source>
        <dbReference type="Proteomes" id="UP000435649"/>
    </source>
</evidence>
<evidence type="ECO:0000256" key="1">
    <source>
        <dbReference type="SAM" id="Phobius"/>
    </source>
</evidence>
<keyword evidence="3" id="KW-1185">Reference proteome</keyword>
<reference evidence="2 3" key="1">
    <citation type="submission" date="2019-08" db="EMBL/GenBank/DDBJ databases">
        <title>In-depth cultivation of the pig gut microbiome towards novel bacterial diversity and tailored functional studies.</title>
        <authorList>
            <person name="Wylensek D."/>
            <person name="Hitch T.C.A."/>
            <person name="Clavel T."/>
        </authorList>
    </citation>
    <scope>NUCLEOTIDE SEQUENCE [LARGE SCALE GENOMIC DNA]</scope>
    <source>
        <strain evidence="2 3">BBE-744-WT-12</strain>
    </source>
</reference>
<dbReference type="SUPFAM" id="SSF51161">
    <property type="entry name" value="Trimeric LpxA-like enzymes"/>
    <property type="match status" value="1"/>
</dbReference>
<keyword evidence="1" id="KW-0472">Membrane</keyword>
<dbReference type="EMBL" id="VUNS01000009">
    <property type="protein sequence ID" value="MST97352.1"/>
    <property type="molecule type" value="Genomic_DNA"/>
</dbReference>
<sequence>MKAIINPYNHTLRWCEEFFPDRSICSLPVAGKEFAEYQIDSVSILGVDEITLLDYNYDSALKRKLGRGDRWSLVLHYLGSGIRRDIPQLLDEHRGFAGEGEVLLVMGPVLPEFESREALFGNLEEIQPGEKRRDGVYLFREGRLFRCPAPLRSMRTLNQYFELNFQLLNTPRNQVLPGYRAENGVHTGMNVVIMPGCEIKPPVVLGDNICLERDCRLEGGVVIGHDVIIDSGNVLRRCVVFDHTYIGKNMEFSDKIVVSGRIIDPVSEASVDLEEAGISSGLDGGWGKIDWTGAFEYLFSLFLAVLFLIPYAATLPVRFLLRRTRWFVKCSFDLYPKLWLVVRHRGSLIRRSGRNEDFVFCFSDSFSMRRDALQQKLDDRYYYHHRNPLLIVRTAAKAFVNRMFLSDDML</sequence>
<name>A0A844G354_9BACT</name>